<dbReference type="EMBL" id="PVNO01000026">
    <property type="protein sequence ID" value="PRO68352.1"/>
    <property type="molecule type" value="Genomic_DNA"/>
</dbReference>
<protein>
    <submittedName>
        <fullName evidence="2">Peptide synthetase</fullName>
    </submittedName>
</protein>
<reference evidence="3" key="1">
    <citation type="journal article" date="2020" name="Int. J. Syst. Evol. Microbiol.">
        <title>Alteromonas alba sp. nov., a marine bacterium isolated from the seawater of the West Pacific Ocean.</title>
        <authorList>
            <person name="Sun C."/>
            <person name="Wu Y.-H."/>
            <person name="Xamxidin M."/>
            <person name="Cheng H."/>
            <person name="Xu X.-W."/>
        </authorList>
    </citation>
    <scope>NUCLEOTIDE SEQUENCE [LARGE SCALE GENOMIC DNA]</scope>
    <source>
        <strain evidence="3">9a2</strain>
    </source>
</reference>
<evidence type="ECO:0000313" key="3">
    <source>
        <dbReference type="Proteomes" id="UP000239539"/>
    </source>
</evidence>
<dbReference type="InterPro" id="IPR050491">
    <property type="entry name" value="AmpC-like"/>
</dbReference>
<dbReference type="InterPro" id="IPR012338">
    <property type="entry name" value="Beta-lactam/transpept-like"/>
</dbReference>
<proteinExistence type="predicted"/>
<dbReference type="Proteomes" id="UP000239539">
    <property type="component" value="Unassembled WGS sequence"/>
</dbReference>
<evidence type="ECO:0000259" key="1">
    <source>
        <dbReference type="Pfam" id="PF00144"/>
    </source>
</evidence>
<dbReference type="Gene3D" id="3.40.710.10">
    <property type="entry name" value="DD-peptidase/beta-lactamase superfamily"/>
    <property type="match status" value="1"/>
</dbReference>
<dbReference type="PROSITE" id="PS51257">
    <property type="entry name" value="PROKAR_LIPOPROTEIN"/>
    <property type="match status" value="1"/>
</dbReference>
<dbReference type="PANTHER" id="PTHR46825:SF12">
    <property type="entry name" value="PENICILLIN-BINDING PROTEIN 4"/>
    <property type="match status" value="1"/>
</dbReference>
<gene>
    <name evidence="2" type="ORF">C6Y39_11905</name>
</gene>
<feature type="domain" description="Beta-lactamase-related" evidence="1">
    <location>
        <begin position="64"/>
        <end position="389"/>
    </location>
</feature>
<evidence type="ECO:0000313" key="2">
    <source>
        <dbReference type="EMBL" id="PRO68352.1"/>
    </source>
</evidence>
<dbReference type="RefSeq" id="WP_105931490.1">
    <property type="nucleotide sequence ID" value="NZ_PVNO01000026.1"/>
</dbReference>
<dbReference type="Pfam" id="PF00144">
    <property type="entry name" value="Beta-lactamase"/>
    <property type="match status" value="1"/>
</dbReference>
<organism evidence="2 3">
    <name type="scientific">Alteromonas gracilis</name>
    <dbReference type="NCBI Taxonomy" id="1479524"/>
    <lineage>
        <taxon>Bacteria</taxon>
        <taxon>Pseudomonadati</taxon>
        <taxon>Pseudomonadota</taxon>
        <taxon>Gammaproteobacteria</taxon>
        <taxon>Alteromonadales</taxon>
        <taxon>Alteromonadaceae</taxon>
        <taxon>Alteromonas/Salinimonas group</taxon>
        <taxon>Alteromonas</taxon>
    </lineage>
</organism>
<sequence length="505" mass="54505">MKPTKVLLTLTISICLVSLLGCTESKTLPASPSAAQESQEANLLKTGLTERIRIEGQEVDYQSLEQRQAHYDVPGVSVAFMRNGQLAWTMQSGVKDVTTELDVDENTVFQAGSISKPAFAAVLMKYREDNPIDLDAGVNTLLTSWQLPEHKWTEQDVVSLRRLLSHTAGTTVHGFPGYAAGEPVPTLQQVLEGAFPANTDAVVVDIKPGTQMRYSGGGTTLAQLTLQDVANESLPTMSQRLLFKSLGMTRSGFEQPISKNLSNNMATPYDGDGAPIKGGAHTYATLAAAGMWSTPSDMLKMASSVRSAYLGQETGWISQATAQEMLTNNTPSIEPPNVGIGFFINMDDNGEILGFGHGGADAGFMSQLYIELDTGNGYAIMTNGNNGMQLISELEIRLKEALDVGYSKAEIKKLVPINQKELSKHIGTYVVTTPVNVDVVLEKTASGFVLNALPYVENEEYFHEGDGRFFAKNGSSVRFEGDAESEGGSVKTLVMDGNIRGVRKE</sequence>
<dbReference type="PANTHER" id="PTHR46825">
    <property type="entry name" value="D-ALANYL-D-ALANINE-CARBOXYPEPTIDASE/ENDOPEPTIDASE AMPH"/>
    <property type="match status" value="1"/>
</dbReference>
<comment type="caution">
    <text evidence="2">The sequence shown here is derived from an EMBL/GenBank/DDBJ whole genome shotgun (WGS) entry which is preliminary data.</text>
</comment>
<dbReference type="SUPFAM" id="SSF56601">
    <property type="entry name" value="beta-lactamase/transpeptidase-like"/>
    <property type="match status" value="1"/>
</dbReference>
<name>A0ABX5CNA4_9ALTE</name>
<keyword evidence="3" id="KW-1185">Reference proteome</keyword>
<accession>A0ABX5CNA4</accession>
<dbReference type="InterPro" id="IPR001466">
    <property type="entry name" value="Beta-lactam-related"/>
</dbReference>